<dbReference type="AlphaFoldDB" id="A0A956RN08"/>
<reference evidence="5" key="2">
    <citation type="journal article" date="2021" name="Microbiome">
        <title>Successional dynamics and alternative stable states in a saline activated sludge microbial community over 9 years.</title>
        <authorList>
            <person name="Wang Y."/>
            <person name="Ye J."/>
            <person name="Ju F."/>
            <person name="Liu L."/>
            <person name="Boyd J.A."/>
            <person name="Deng Y."/>
            <person name="Parks D.H."/>
            <person name="Jiang X."/>
            <person name="Yin X."/>
            <person name="Woodcroft B.J."/>
            <person name="Tyson G.W."/>
            <person name="Hugenholtz P."/>
            <person name="Polz M.F."/>
            <person name="Zhang T."/>
        </authorList>
    </citation>
    <scope>NUCLEOTIDE SEQUENCE</scope>
    <source>
        <strain evidence="5">HKST-UBA01</strain>
    </source>
</reference>
<dbReference type="InterPro" id="IPR006533">
    <property type="entry name" value="T6SS_Vgr_RhsGE"/>
</dbReference>
<dbReference type="InterPro" id="IPR017847">
    <property type="entry name" value="T6SS_RhsGE_Vgr_subset"/>
</dbReference>
<dbReference type="SUPFAM" id="SSF69255">
    <property type="entry name" value="gp5 N-terminal domain-like"/>
    <property type="match status" value="1"/>
</dbReference>
<dbReference type="Gene3D" id="2.30.110.50">
    <property type="match status" value="1"/>
</dbReference>
<dbReference type="NCBIfam" id="TIGR01646">
    <property type="entry name" value="vgr_GE"/>
    <property type="match status" value="1"/>
</dbReference>
<dbReference type="Gene3D" id="4.10.220.110">
    <property type="match status" value="1"/>
</dbReference>
<comment type="similarity">
    <text evidence="1">Belongs to the VgrG protein family.</text>
</comment>
<reference evidence="5" key="1">
    <citation type="submission" date="2020-04" db="EMBL/GenBank/DDBJ databases">
        <authorList>
            <person name="Zhang T."/>
        </authorList>
    </citation>
    <scope>NUCLEOTIDE SEQUENCE</scope>
    <source>
        <strain evidence="5">HKST-UBA01</strain>
    </source>
</reference>
<dbReference type="SUPFAM" id="SSF69349">
    <property type="entry name" value="Phage fibre proteins"/>
    <property type="match status" value="1"/>
</dbReference>
<evidence type="ECO:0000256" key="1">
    <source>
        <dbReference type="ARBA" id="ARBA00005558"/>
    </source>
</evidence>
<comment type="caution">
    <text evidence="5">The sequence shown here is derived from an EMBL/GenBank/DDBJ whole genome shotgun (WGS) entry which is preliminary data.</text>
</comment>
<evidence type="ECO:0000259" key="4">
    <source>
        <dbReference type="Pfam" id="PF22178"/>
    </source>
</evidence>
<dbReference type="Pfam" id="PF05954">
    <property type="entry name" value="Phage_GPD"/>
    <property type="match status" value="1"/>
</dbReference>
<feature type="region of interest" description="Disordered" evidence="2">
    <location>
        <begin position="457"/>
        <end position="483"/>
    </location>
</feature>
<evidence type="ECO:0000313" key="6">
    <source>
        <dbReference type="Proteomes" id="UP000697710"/>
    </source>
</evidence>
<dbReference type="Gene3D" id="3.55.50.10">
    <property type="entry name" value="Baseplate protein-like domains"/>
    <property type="match status" value="1"/>
</dbReference>
<evidence type="ECO:0000313" key="5">
    <source>
        <dbReference type="EMBL" id="MCA9726250.1"/>
    </source>
</evidence>
<sequence length="709" mass="79709">MGIQTERPIEVITPLAPDELLFLRMTGQEQLGRPFEYNLELSSRNGAISPDQLLGQNMTVRLDLPDEKVRYFNGVVTRFAQVFRSDEESRYQATLRPWLWLLTRSADCRIFPPDLTAVDIIKTVFRDHGFSHFDDKLDPKNYRKWDYCVQYRETAFNFVSRLMEQEGIYFYHRHEKDKHTLVLSDSYSSHATIPGYDNVPYFTPAQGDLRSRDHLYDWFISNQIQTGAYAITDFDFEKPGSNLLVRREVSQAYSHSNYEYFDYPGEYVKTSDGETYVGHRIEELQAQSELVRASGNARGLTCGCLFTLTDYPREDQLKEYLIVSANYQLENENYRSGGGSGATYALNFQAMDAQRPFRPARVTPKPIVQGPQTAIVVGKDGEEIWTDEYGRVKVKFHWDRHGKSNETASCWVRVAQVWAGKNWGAMHIPRMGQEVIVEFLEGDPDRPIVTGRVYNGSNMPPYGLPGSQTQSGIKSRSTKGGDGETFNEIRFEDSKGDEELYLHAEKDNTIIVENDQKVDVGNNRTEAIKVNDTLTVGGDKSETVDGSRTVHVKKSHTEDIDGAMQLTVGSNRSMTIKANLTEDVKTDMSLSVGGSRTMSVTKDLTETVTGKMVLSVKQNRETTVDGNFEMNVKKDMTIGVTGAKGEEVTKEYSMKAKSVSVTADEEITFKVGDASISMKSNGDVTIKSGKFTLDAGSKDVVIKGGKVSI</sequence>
<dbReference type="FunFam" id="2.40.50.230:FF:000001">
    <property type="entry name" value="Type VI secretion protein VgrG"/>
    <property type="match status" value="1"/>
</dbReference>
<dbReference type="SUPFAM" id="SSF69279">
    <property type="entry name" value="Phage tail proteins"/>
    <property type="match status" value="2"/>
</dbReference>
<dbReference type="Proteomes" id="UP000697710">
    <property type="component" value="Unassembled WGS sequence"/>
</dbReference>
<dbReference type="InterPro" id="IPR054030">
    <property type="entry name" value="Gp5_Vgr_C"/>
</dbReference>
<dbReference type="InterPro" id="IPR006531">
    <property type="entry name" value="Gp5/Vgr_OB"/>
</dbReference>
<organism evidence="5 6">
    <name type="scientific">Eiseniibacteriota bacterium</name>
    <dbReference type="NCBI Taxonomy" id="2212470"/>
    <lineage>
        <taxon>Bacteria</taxon>
        <taxon>Candidatus Eiseniibacteriota</taxon>
    </lineage>
</organism>
<dbReference type="NCBIfam" id="TIGR03361">
    <property type="entry name" value="VI_Rhs_Vgr"/>
    <property type="match status" value="1"/>
</dbReference>
<dbReference type="Pfam" id="PF22178">
    <property type="entry name" value="Gp5_trimer_C"/>
    <property type="match status" value="1"/>
</dbReference>
<evidence type="ECO:0000259" key="3">
    <source>
        <dbReference type="Pfam" id="PF04717"/>
    </source>
</evidence>
<evidence type="ECO:0000256" key="2">
    <source>
        <dbReference type="SAM" id="MobiDB-lite"/>
    </source>
</evidence>
<dbReference type="EMBL" id="JAGQHR010000013">
    <property type="protein sequence ID" value="MCA9726250.1"/>
    <property type="molecule type" value="Genomic_DNA"/>
</dbReference>
<name>A0A956RN08_UNCEI</name>
<dbReference type="InterPro" id="IPR037026">
    <property type="entry name" value="Vgr_OB-fold_dom_sf"/>
</dbReference>
<dbReference type="Gene3D" id="2.40.50.230">
    <property type="entry name" value="Gp5 N-terminal domain"/>
    <property type="match status" value="1"/>
</dbReference>
<dbReference type="Pfam" id="PF04717">
    <property type="entry name" value="Phage_base_V"/>
    <property type="match status" value="1"/>
</dbReference>
<accession>A0A956RN08</accession>
<feature type="compositionally biased region" description="Polar residues" evidence="2">
    <location>
        <begin position="466"/>
        <end position="475"/>
    </location>
</feature>
<feature type="domain" description="Gp5/Type VI secretion system Vgr C-terminal trimerisation" evidence="4">
    <location>
        <begin position="471"/>
        <end position="582"/>
    </location>
</feature>
<feature type="domain" description="Gp5/Type VI secretion system Vgr protein OB-fold" evidence="3">
    <location>
        <begin position="386"/>
        <end position="454"/>
    </location>
</feature>
<proteinExistence type="inferred from homology"/>
<gene>
    <name evidence="5" type="primary">tssI</name>
    <name evidence="5" type="ORF">KC729_01100</name>
</gene>
<protein>
    <submittedName>
        <fullName evidence="5">Type VI secretion system tip protein VgrG</fullName>
    </submittedName>
</protein>
<feature type="non-terminal residue" evidence="5">
    <location>
        <position position="709"/>
    </location>
</feature>